<evidence type="ECO:0000256" key="2">
    <source>
        <dbReference type="SAM" id="Phobius"/>
    </source>
</evidence>
<evidence type="ECO:0000256" key="1">
    <source>
        <dbReference type="SAM" id="MobiDB-lite"/>
    </source>
</evidence>
<protein>
    <submittedName>
        <fullName evidence="3">Uncharacterized protein</fullName>
    </submittedName>
</protein>
<keyword evidence="2" id="KW-0812">Transmembrane</keyword>
<evidence type="ECO:0000313" key="4">
    <source>
        <dbReference type="Proteomes" id="UP000070659"/>
    </source>
</evidence>
<dbReference type="Proteomes" id="UP000070659">
    <property type="component" value="Unassembled WGS sequence"/>
</dbReference>
<dbReference type="AlphaFoldDB" id="A0A132MIV4"/>
<dbReference type="EMBL" id="JYIJ01000019">
    <property type="protein sequence ID" value="KWW97777.1"/>
    <property type="molecule type" value="Genomic_DNA"/>
</dbReference>
<dbReference type="PATRIC" id="fig|1469144.8.peg.639"/>
<organism evidence="3 4">
    <name type="scientific">Carbonactinospora thermoautotrophica</name>
    <dbReference type="NCBI Taxonomy" id="1469144"/>
    <lineage>
        <taxon>Bacteria</taxon>
        <taxon>Bacillati</taxon>
        <taxon>Actinomycetota</taxon>
        <taxon>Actinomycetes</taxon>
        <taxon>Kitasatosporales</taxon>
        <taxon>Carbonactinosporaceae</taxon>
        <taxon>Carbonactinospora</taxon>
    </lineage>
</organism>
<reference evidence="3 4" key="1">
    <citation type="submission" date="2015-02" db="EMBL/GenBank/DDBJ databases">
        <title>Physiological reanalysis, assessment of diazotrophy, and genome sequences of multiple isolates of Streptomyces thermoautotrophicus.</title>
        <authorList>
            <person name="MacKellar D.C."/>
            <person name="Lieber L."/>
            <person name="Norman J."/>
            <person name="Bolger A."/>
            <person name="Tobin C."/>
            <person name="Murray J.W."/>
            <person name="Prell J."/>
        </authorList>
    </citation>
    <scope>NUCLEOTIDE SEQUENCE [LARGE SCALE GENOMIC DNA]</scope>
    <source>
        <strain evidence="3 4">UBT1</strain>
    </source>
</reference>
<sequence>MRELFEQLVRDEPPMTIHAGDIIYEGRRALRRRRLWTVSALSAAAVCVLAATATTLTSGIRTDDVVRPMPPAVRTTSTADPPGSPTPTAPGSRSGPLPERLVHLLPRAERTGVDSRHDRAARSRSTCSDTTADAAGPPCRPRSTAAGSRCRPLGSGDSCRISPDGSYLLTEVQRAAGLTAVNGLIVQVQVANGRIRANGIHRPAYGEEVIQPWAPPLAPDRFRRQTSAPMVSWQS</sequence>
<comment type="caution">
    <text evidence="3">The sequence shown here is derived from an EMBL/GenBank/DDBJ whole genome shotgun (WGS) entry which is preliminary data.</text>
</comment>
<feature type="transmembrane region" description="Helical" evidence="2">
    <location>
        <begin position="35"/>
        <end position="56"/>
    </location>
</feature>
<feature type="compositionally biased region" description="Basic and acidic residues" evidence="1">
    <location>
        <begin position="100"/>
        <end position="121"/>
    </location>
</feature>
<keyword evidence="2" id="KW-1133">Transmembrane helix</keyword>
<gene>
    <name evidence="3" type="ORF">TH66_20155</name>
</gene>
<evidence type="ECO:0000313" key="3">
    <source>
        <dbReference type="EMBL" id="KWW97777.1"/>
    </source>
</evidence>
<proteinExistence type="predicted"/>
<accession>A0A132MIV4</accession>
<name>A0A132MIV4_9ACTN</name>
<feature type="region of interest" description="Disordered" evidence="1">
    <location>
        <begin position="63"/>
        <end position="157"/>
    </location>
</feature>
<keyword evidence="2" id="KW-0472">Membrane</keyword>